<feature type="compositionally biased region" description="Basic and acidic residues" evidence="1">
    <location>
        <begin position="1"/>
        <end position="14"/>
    </location>
</feature>
<dbReference type="EMBL" id="BMOF01000047">
    <property type="protein sequence ID" value="GGK05643.1"/>
    <property type="molecule type" value="Genomic_DNA"/>
</dbReference>
<reference evidence="2" key="1">
    <citation type="journal article" date="2014" name="Int. J. Syst. Evol. Microbiol.">
        <title>Complete genome sequence of Corynebacterium casei LMG S-19264T (=DSM 44701T), isolated from a smear-ripened cheese.</title>
        <authorList>
            <consortium name="US DOE Joint Genome Institute (JGI-PGF)"/>
            <person name="Walter F."/>
            <person name="Albersmeier A."/>
            <person name="Kalinowski J."/>
            <person name="Ruckert C."/>
        </authorList>
    </citation>
    <scope>NUCLEOTIDE SEQUENCE</scope>
    <source>
        <strain evidence="2">JCM 14719</strain>
    </source>
</reference>
<organism evidence="2 3">
    <name type="scientific">Calditerricola satsumensis</name>
    <dbReference type="NCBI Taxonomy" id="373054"/>
    <lineage>
        <taxon>Bacteria</taxon>
        <taxon>Bacillati</taxon>
        <taxon>Bacillota</taxon>
        <taxon>Bacilli</taxon>
        <taxon>Bacillales</taxon>
        <taxon>Bacillaceae</taxon>
        <taxon>Calditerricola</taxon>
    </lineage>
</organism>
<feature type="region of interest" description="Disordered" evidence="1">
    <location>
        <begin position="1"/>
        <end position="52"/>
    </location>
</feature>
<dbReference type="Proteomes" id="UP000637720">
    <property type="component" value="Unassembled WGS sequence"/>
</dbReference>
<comment type="caution">
    <text evidence="2">The sequence shown here is derived from an EMBL/GenBank/DDBJ whole genome shotgun (WGS) entry which is preliminary data.</text>
</comment>
<name>A0A8J3BGC1_9BACI</name>
<accession>A0A8J3BGC1</accession>
<protein>
    <submittedName>
        <fullName evidence="2">Uncharacterized protein</fullName>
    </submittedName>
</protein>
<evidence type="ECO:0000313" key="2">
    <source>
        <dbReference type="EMBL" id="GGK05643.1"/>
    </source>
</evidence>
<keyword evidence="3" id="KW-1185">Reference proteome</keyword>
<evidence type="ECO:0000256" key="1">
    <source>
        <dbReference type="SAM" id="MobiDB-lite"/>
    </source>
</evidence>
<dbReference type="AlphaFoldDB" id="A0A8J3BGC1"/>
<proteinExistence type="predicted"/>
<dbReference type="RefSeq" id="WP_157057952.1">
    <property type="nucleotide sequence ID" value="NZ_BMOF01000047.1"/>
</dbReference>
<sequence length="52" mass="5525">MAHRSVNKEKRRDPSVSAQGLGGGERPALDPEAPAAKPWANNAPEPPRQPKG</sequence>
<feature type="compositionally biased region" description="Low complexity" evidence="1">
    <location>
        <begin position="31"/>
        <end position="43"/>
    </location>
</feature>
<reference evidence="2" key="2">
    <citation type="submission" date="2020-09" db="EMBL/GenBank/DDBJ databases">
        <authorList>
            <person name="Sun Q."/>
            <person name="Ohkuma M."/>
        </authorList>
    </citation>
    <scope>NUCLEOTIDE SEQUENCE</scope>
    <source>
        <strain evidence="2">JCM 14719</strain>
    </source>
</reference>
<gene>
    <name evidence="2" type="ORF">GCM10007043_19590</name>
</gene>
<evidence type="ECO:0000313" key="3">
    <source>
        <dbReference type="Proteomes" id="UP000637720"/>
    </source>
</evidence>